<name>A0A0V1BFY8_TRISP</name>
<organism evidence="1 2">
    <name type="scientific">Trichinella spiralis</name>
    <name type="common">Trichina worm</name>
    <dbReference type="NCBI Taxonomy" id="6334"/>
    <lineage>
        <taxon>Eukaryota</taxon>
        <taxon>Metazoa</taxon>
        <taxon>Ecdysozoa</taxon>
        <taxon>Nematoda</taxon>
        <taxon>Enoplea</taxon>
        <taxon>Dorylaimia</taxon>
        <taxon>Trichinellida</taxon>
        <taxon>Trichinellidae</taxon>
        <taxon>Trichinella</taxon>
    </lineage>
</organism>
<dbReference type="AlphaFoldDB" id="A0A0V1BFY8"/>
<evidence type="ECO:0000313" key="1">
    <source>
        <dbReference type="EMBL" id="KRY35913.1"/>
    </source>
</evidence>
<proteinExistence type="predicted"/>
<gene>
    <name evidence="1" type="ORF">T01_3348</name>
</gene>
<protein>
    <submittedName>
        <fullName evidence="1">Uncharacterized protein</fullName>
    </submittedName>
</protein>
<keyword evidence="2" id="KW-1185">Reference proteome</keyword>
<dbReference type="EMBL" id="JYDH01000048">
    <property type="protein sequence ID" value="KRY35913.1"/>
    <property type="molecule type" value="Genomic_DNA"/>
</dbReference>
<reference evidence="1 2" key="1">
    <citation type="submission" date="2015-01" db="EMBL/GenBank/DDBJ databases">
        <title>Evolution of Trichinella species and genotypes.</title>
        <authorList>
            <person name="Korhonen P.K."/>
            <person name="Edoardo P."/>
            <person name="Giuseppe L.R."/>
            <person name="Gasser R.B."/>
        </authorList>
    </citation>
    <scope>NUCLEOTIDE SEQUENCE [LARGE SCALE GENOMIC DNA]</scope>
    <source>
        <strain evidence="1">ISS3</strain>
    </source>
</reference>
<accession>A0A0V1BFY8</accession>
<evidence type="ECO:0000313" key="2">
    <source>
        <dbReference type="Proteomes" id="UP000054776"/>
    </source>
</evidence>
<comment type="caution">
    <text evidence="1">The sequence shown here is derived from an EMBL/GenBank/DDBJ whole genome shotgun (WGS) entry which is preliminary data.</text>
</comment>
<sequence length="76" mass="8372">MVDNACVINNGFQAPTIEQHRVVENEDAPRMRGGGEQRRDDIVVGCGMSGVCLVIGESIDDDDDDSQLIRLNQQKQ</sequence>
<dbReference type="InParanoid" id="A0A0V1BFY8"/>
<dbReference type="Proteomes" id="UP000054776">
    <property type="component" value="Unassembled WGS sequence"/>
</dbReference>
<dbReference type="OrthoDB" id="10492355at2759"/>